<protein>
    <submittedName>
        <fullName evidence="1">Uncharacterized protein</fullName>
    </submittedName>
</protein>
<name>A0A4Q0T3S2_9BACT</name>
<dbReference type="Proteomes" id="UP000289437">
    <property type="component" value="Unassembled WGS sequence"/>
</dbReference>
<dbReference type="AlphaFoldDB" id="A0A4Q0T3S2"/>
<proteinExistence type="predicted"/>
<sequence>MIECSDLAGKVVRSVTLFEDGRYGPEIIIDFEDGSSFNACLGVKMTLEAKWTRDEGGQPQVLKDYTTPAIPS</sequence>
<reference evidence="1 2" key="1">
    <citation type="submission" date="2018-11" db="EMBL/GenBank/DDBJ databases">
        <authorList>
            <person name="Mardanov A.V."/>
            <person name="Ravin N.V."/>
            <person name="Dedysh S.N."/>
        </authorList>
    </citation>
    <scope>NUCLEOTIDE SEQUENCE [LARGE SCALE GENOMIC DNA]</scope>
    <source>
        <strain evidence="1 2">AF10</strain>
    </source>
</reference>
<dbReference type="OrthoDB" id="123162at2"/>
<evidence type="ECO:0000313" key="1">
    <source>
        <dbReference type="EMBL" id="RXH56678.1"/>
    </source>
</evidence>
<reference evidence="2" key="2">
    <citation type="submission" date="2019-02" db="EMBL/GenBank/DDBJ databases">
        <title>Granulicella sibirica sp. nov., a psychrotolerant acidobacterium isolated from an organic soil layer in forested tundra, West Siberia.</title>
        <authorList>
            <person name="Oshkin I.Y."/>
            <person name="Kulichevskaya I.S."/>
            <person name="Rijpstra W.I.C."/>
            <person name="Sinninghe Damste J.S."/>
            <person name="Rakitin A.L."/>
            <person name="Ravin N.V."/>
            <person name="Dedysh S.N."/>
        </authorList>
    </citation>
    <scope>NUCLEOTIDE SEQUENCE [LARGE SCALE GENOMIC DNA]</scope>
    <source>
        <strain evidence="2">AF10</strain>
    </source>
</reference>
<accession>A0A4Q0T3S2</accession>
<organism evidence="1 2">
    <name type="scientific">Granulicella sibirica</name>
    <dbReference type="NCBI Taxonomy" id="2479048"/>
    <lineage>
        <taxon>Bacteria</taxon>
        <taxon>Pseudomonadati</taxon>
        <taxon>Acidobacteriota</taxon>
        <taxon>Terriglobia</taxon>
        <taxon>Terriglobales</taxon>
        <taxon>Acidobacteriaceae</taxon>
        <taxon>Granulicella</taxon>
    </lineage>
</organism>
<evidence type="ECO:0000313" key="2">
    <source>
        <dbReference type="Proteomes" id="UP000289437"/>
    </source>
</evidence>
<comment type="caution">
    <text evidence="1">The sequence shown here is derived from an EMBL/GenBank/DDBJ whole genome shotgun (WGS) entry which is preliminary data.</text>
</comment>
<gene>
    <name evidence="1" type="ORF">GRAN_3535</name>
</gene>
<dbReference type="EMBL" id="RDSM01000002">
    <property type="protein sequence ID" value="RXH56678.1"/>
    <property type="molecule type" value="Genomic_DNA"/>
</dbReference>
<dbReference type="RefSeq" id="WP_128914100.1">
    <property type="nucleotide sequence ID" value="NZ_RDSM01000002.1"/>
</dbReference>
<keyword evidence="2" id="KW-1185">Reference proteome</keyword>